<dbReference type="HOGENOM" id="CLU_001570_2_1_1"/>
<dbReference type="EMBL" id="CH445330">
    <property type="protein sequence ID" value="EAT87902.2"/>
    <property type="molecule type" value="Genomic_DNA"/>
</dbReference>
<dbReference type="GO" id="GO:0020037">
    <property type="term" value="F:heme binding"/>
    <property type="evidence" value="ECO:0007669"/>
    <property type="project" value="InterPro"/>
</dbReference>
<dbReference type="PANTHER" id="PTHR46300">
    <property type="entry name" value="P450, PUTATIVE (EUROFUNG)-RELATED-RELATED"/>
    <property type="match status" value="1"/>
</dbReference>
<sequence length="445" mass="49738">MYTILLLCSFLTSFILYTRYKRRPPPGTHHAPGPAGLPVLGNAHQLGLQPHQQITAWAREYGELYKIRLGWNDWYMICSPEACKEILDKQSAHTSSRTPQPVAGDTLAGGMRFLFMPYGPEWRKLRGISHKLLTPNVSATFKPSQDYEAKMLLEEILKGRDEERGNEVGLMNDFSLVAKPGAYLADALPFFGKLPPSLQWWRKGLKPLFDKQANLWMSFWNVAQDANGDQFIETDYEKQGISELQAAFLAGSMIEAGSETTSAALNTAILYLSANPEARRKAQAELDKVVGSSRSPSFDDEQDLPYIRAIVKETLRMRPVTSIGTPHYSTAPVIYKNTYIPANSVVCLQQYPIHYDPNVFPEPDCFNPDRYLTYPLGSGHYAGGPASARDHWAFGAGRRICSGVHLAENSMFIVLAKLLWAFDILPPLDEAGREVRVDTSDAAFD</sequence>
<dbReference type="SUPFAM" id="SSF48264">
    <property type="entry name" value="Cytochrome P450"/>
    <property type="match status" value="1"/>
</dbReference>
<evidence type="ECO:0000256" key="5">
    <source>
        <dbReference type="PIRSR" id="PIRSR602401-1"/>
    </source>
</evidence>
<dbReference type="Pfam" id="PF00067">
    <property type="entry name" value="p450"/>
    <property type="match status" value="2"/>
</dbReference>
<dbReference type="InParanoid" id="Q0UVS2"/>
<protein>
    <submittedName>
        <fullName evidence="7">Uncharacterized protein</fullName>
    </submittedName>
</protein>
<dbReference type="RefSeq" id="XP_001794567.1">
    <property type="nucleotide sequence ID" value="XM_001794515.1"/>
</dbReference>
<evidence type="ECO:0000256" key="4">
    <source>
        <dbReference type="ARBA" id="ARBA00023004"/>
    </source>
</evidence>
<comment type="cofactor">
    <cofactor evidence="5">
        <name>heme</name>
        <dbReference type="ChEBI" id="CHEBI:30413"/>
    </cofactor>
</comment>
<dbReference type="KEGG" id="pno:SNOG_04142"/>
<dbReference type="Gene3D" id="1.10.630.10">
    <property type="entry name" value="Cytochrome P450"/>
    <property type="match status" value="1"/>
</dbReference>
<feature type="binding site" description="axial binding residue" evidence="5">
    <location>
        <position position="401"/>
    </location>
    <ligand>
        <name>heme</name>
        <dbReference type="ChEBI" id="CHEBI:30413"/>
    </ligand>
    <ligandPart>
        <name>Fe</name>
        <dbReference type="ChEBI" id="CHEBI:18248"/>
    </ligandPart>
</feature>
<feature type="chain" id="PRO_5004178424" evidence="6">
    <location>
        <begin position="21"/>
        <end position="445"/>
    </location>
</feature>
<dbReference type="InterPro" id="IPR036396">
    <property type="entry name" value="Cyt_P450_sf"/>
</dbReference>
<evidence type="ECO:0000256" key="3">
    <source>
        <dbReference type="ARBA" id="ARBA00023002"/>
    </source>
</evidence>
<dbReference type="GO" id="GO:0016705">
    <property type="term" value="F:oxidoreductase activity, acting on paired donors, with incorporation or reduction of molecular oxygen"/>
    <property type="evidence" value="ECO:0007669"/>
    <property type="project" value="InterPro"/>
</dbReference>
<dbReference type="VEuPathDB" id="FungiDB:JI435_041420"/>
<dbReference type="PANTHER" id="PTHR46300:SF11">
    <property type="entry name" value="OXIDOREDUCTASE, PUTATIVE-RELATED"/>
    <property type="match status" value="1"/>
</dbReference>
<dbReference type="PRINTS" id="PR00385">
    <property type="entry name" value="P450"/>
</dbReference>
<keyword evidence="6" id="KW-0732">Signal</keyword>
<keyword evidence="2 5" id="KW-0479">Metal-binding</keyword>
<organism evidence="7 8">
    <name type="scientific">Phaeosphaeria nodorum (strain SN15 / ATCC MYA-4574 / FGSC 10173)</name>
    <name type="common">Glume blotch fungus</name>
    <name type="synonym">Parastagonospora nodorum</name>
    <dbReference type="NCBI Taxonomy" id="321614"/>
    <lineage>
        <taxon>Eukaryota</taxon>
        <taxon>Fungi</taxon>
        <taxon>Dikarya</taxon>
        <taxon>Ascomycota</taxon>
        <taxon>Pezizomycotina</taxon>
        <taxon>Dothideomycetes</taxon>
        <taxon>Pleosporomycetidae</taxon>
        <taxon>Pleosporales</taxon>
        <taxon>Pleosporineae</taxon>
        <taxon>Phaeosphaeriaceae</taxon>
        <taxon>Parastagonospora</taxon>
    </lineage>
</organism>
<accession>Q0UVS2</accession>
<dbReference type="InterPro" id="IPR002401">
    <property type="entry name" value="Cyt_P450_E_grp-I"/>
</dbReference>
<evidence type="ECO:0000256" key="2">
    <source>
        <dbReference type="ARBA" id="ARBA00022723"/>
    </source>
</evidence>
<feature type="signal peptide" evidence="6">
    <location>
        <begin position="1"/>
        <end position="20"/>
    </location>
</feature>
<dbReference type="STRING" id="321614.Q0UVS2"/>
<evidence type="ECO:0000313" key="8">
    <source>
        <dbReference type="Proteomes" id="UP000001055"/>
    </source>
</evidence>
<dbReference type="GO" id="GO:0004497">
    <property type="term" value="F:monooxygenase activity"/>
    <property type="evidence" value="ECO:0007669"/>
    <property type="project" value="InterPro"/>
</dbReference>
<dbReference type="AlphaFoldDB" id="Q0UVS2"/>
<dbReference type="eggNOG" id="KOG0156">
    <property type="taxonomic scope" value="Eukaryota"/>
</dbReference>
<dbReference type="InterPro" id="IPR050364">
    <property type="entry name" value="Cytochrome_P450_fung"/>
</dbReference>
<keyword evidence="5" id="KW-0349">Heme</keyword>
<dbReference type="GeneID" id="5971435"/>
<reference evidence="8" key="1">
    <citation type="journal article" date="2007" name="Plant Cell">
        <title>Dothideomycete-plant interactions illuminated by genome sequencing and EST analysis of the wheat pathogen Stagonospora nodorum.</title>
        <authorList>
            <person name="Hane J.K."/>
            <person name="Lowe R.G."/>
            <person name="Solomon P.S."/>
            <person name="Tan K.C."/>
            <person name="Schoch C.L."/>
            <person name="Spatafora J.W."/>
            <person name="Crous P.W."/>
            <person name="Kodira C."/>
            <person name="Birren B.W."/>
            <person name="Galagan J.E."/>
            <person name="Torriani S.F."/>
            <person name="McDonald B.A."/>
            <person name="Oliver R.P."/>
        </authorList>
    </citation>
    <scope>NUCLEOTIDE SEQUENCE [LARGE SCALE GENOMIC DNA]</scope>
    <source>
        <strain evidence="8">SN15 / ATCC MYA-4574 / FGSC 10173</strain>
    </source>
</reference>
<dbReference type="Proteomes" id="UP000001055">
    <property type="component" value="Unassembled WGS sequence"/>
</dbReference>
<evidence type="ECO:0000256" key="6">
    <source>
        <dbReference type="SAM" id="SignalP"/>
    </source>
</evidence>
<dbReference type="PRINTS" id="PR00463">
    <property type="entry name" value="EP450I"/>
</dbReference>
<evidence type="ECO:0000256" key="1">
    <source>
        <dbReference type="ARBA" id="ARBA00010617"/>
    </source>
</evidence>
<dbReference type="InterPro" id="IPR001128">
    <property type="entry name" value="Cyt_P450"/>
</dbReference>
<gene>
    <name evidence="7" type="ORF">SNOG_04142</name>
</gene>
<name>Q0UVS2_PHANO</name>
<dbReference type="GO" id="GO:0005506">
    <property type="term" value="F:iron ion binding"/>
    <property type="evidence" value="ECO:0007669"/>
    <property type="project" value="InterPro"/>
</dbReference>
<keyword evidence="3" id="KW-0560">Oxidoreductase</keyword>
<comment type="similarity">
    <text evidence="1">Belongs to the cytochrome P450 family.</text>
</comment>
<dbReference type="CDD" id="cd11065">
    <property type="entry name" value="CYP64-like"/>
    <property type="match status" value="1"/>
</dbReference>
<proteinExistence type="inferred from homology"/>
<keyword evidence="4 5" id="KW-0408">Iron</keyword>
<evidence type="ECO:0000313" key="7">
    <source>
        <dbReference type="EMBL" id="EAT87902.2"/>
    </source>
</evidence>